<comment type="caution">
    <text evidence="6">The sequence shown here is derived from an EMBL/GenBank/DDBJ whole genome shotgun (WGS) entry which is preliminary data.</text>
</comment>
<dbReference type="PROSITE" id="PS00012">
    <property type="entry name" value="PHOSPHOPANTETHEINE"/>
    <property type="match status" value="1"/>
</dbReference>
<dbReference type="InterPro" id="IPR010071">
    <property type="entry name" value="AA_adenyl_dom"/>
</dbReference>
<feature type="region of interest" description="Disordered" evidence="4">
    <location>
        <begin position="1760"/>
        <end position="1779"/>
    </location>
</feature>
<dbReference type="PROSITE" id="PS00455">
    <property type="entry name" value="AMP_BINDING"/>
    <property type="match status" value="2"/>
</dbReference>
<evidence type="ECO:0000256" key="2">
    <source>
        <dbReference type="ARBA" id="ARBA00022450"/>
    </source>
</evidence>
<feature type="region of interest" description="Disordered" evidence="4">
    <location>
        <begin position="1"/>
        <end position="43"/>
    </location>
</feature>
<name>A0ABV5PLH1_STRCM</name>
<dbReference type="PROSITE" id="PS50075">
    <property type="entry name" value="CARRIER"/>
    <property type="match status" value="2"/>
</dbReference>
<dbReference type="InterPro" id="IPR020845">
    <property type="entry name" value="AMP-binding_CS"/>
</dbReference>
<feature type="domain" description="Carrier" evidence="5">
    <location>
        <begin position="1056"/>
        <end position="1131"/>
    </location>
</feature>
<dbReference type="CDD" id="cd12117">
    <property type="entry name" value="A_NRPS_Srf_like"/>
    <property type="match status" value="1"/>
</dbReference>
<dbReference type="Pfam" id="PF00501">
    <property type="entry name" value="AMP-binding"/>
    <property type="match status" value="2"/>
</dbReference>
<dbReference type="Gene3D" id="3.30.559.30">
    <property type="entry name" value="Nonribosomal peptide synthetase, condensation domain"/>
    <property type="match status" value="2"/>
</dbReference>
<dbReference type="InterPro" id="IPR042099">
    <property type="entry name" value="ANL_N_sf"/>
</dbReference>
<dbReference type="NCBIfam" id="TIGR01733">
    <property type="entry name" value="AA-adenyl-dom"/>
    <property type="match status" value="2"/>
</dbReference>
<dbReference type="PANTHER" id="PTHR45527">
    <property type="entry name" value="NONRIBOSOMAL PEPTIDE SYNTHETASE"/>
    <property type="match status" value="1"/>
</dbReference>
<dbReference type="Gene3D" id="3.30.559.10">
    <property type="entry name" value="Chloramphenicol acetyltransferase-like domain"/>
    <property type="match status" value="2"/>
</dbReference>
<dbReference type="InterPro" id="IPR000873">
    <property type="entry name" value="AMP-dep_synth/lig_dom"/>
</dbReference>
<dbReference type="InterPro" id="IPR006162">
    <property type="entry name" value="Ppantetheine_attach_site"/>
</dbReference>
<keyword evidence="7" id="KW-1185">Reference proteome</keyword>
<dbReference type="RefSeq" id="WP_345218297.1">
    <property type="nucleotide sequence ID" value="NZ_BAAAXE010000001.1"/>
</dbReference>
<dbReference type="Gene3D" id="1.10.1200.10">
    <property type="entry name" value="ACP-like"/>
    <property type="match status" value="1"/>
</dbReference>
<dbReference type="Pfam" id="PF13193">
    <property type="entry name" value="AMP-binding_C"/>
    <property type="match status" value="2"/>
</dbReference>
<proteinExistence type="predicted"/>
<dbReference type="InterPro" id="IPR036736">
    <property type="entry name" value="ACP-like_sf"/>
</dbReference>
<evidence type="ECO:0000256" key="4">
    <source>
        <dbReference type="SAM" id="MobiDB-lite"/>
    </source>
</evidence>
<evidence type="ECO:0000259" key="5">
    <source>
        <dbReference type="PROSITE" id="PS50075"/>
    </source>
</evidence>
<dbReference type="Gene3D" id="3.40.50.12780">
    <property type="entry name" value="N-terminal domain of ligase-like"/>
    <property type="match status" value="1"/>
</dbReference>
<dbReference type="PANTHER" id="PTHR45527:SF1">
    <property type="entry name" value="FATTY ACID SYNTHASE"/>
    <property type="match status" value="1"/>
</dbReference>
<dbReference type="CDD" id="cd19531">
    <property type="entry name" value="LCL_NRPS-like"/>
    <property type="match status" value="2"/>
</dbReference>
<gene>
    <name evidence="6" type="ORF">ACFFTU_29360</name>
</gene>
<dbReference type="InterPro" id="IPR001242">
    <property type="entry name" value="Condensation_dom"/>
</dbReference>
<dbReference type="Gene3D" id="2.30.38.10">
    <property type="entry name" value="Luciferase, Domain 3"/>
    <property type="match status" value="1"/>
</dbReference>
<dbReference type="Proteomes" id="UP001589718">
    <property type="component" value="Unassembled WGS sequence"/>
</dbReference>
<feature type="domain" description="Carrier" evidence="5">
    <location>
        <begin position="2171"/>
        <end position="2250"/>
    </location>
</feature>
<keyword evidence="3" id="KW-0597">Phosphoprotein</keyword>
<reference evidence="6 7" key="1">
    <citation type="submission" date="2024-09" db="EMBL/GenBank/DDBJ databases">
        <authorList>
            <person name="Sun Q."/>
            <person name="Mori K."/>
        </authorList>
    </citation>
    <scope>NUCLEOTIDE SEQUENCE [LARGE SCALE GENOMIC DNA]</scope>
    <source>
        <strain evidence="6 7">JCM 4362</strain>
    </source>
</reference>
<dbReference type="Pfam" id="PF00550">
    <property type="entry name" value="PP-binding"/>
    <property type="match status" value="2"/>
</dbReference>
<organism evidence="6 7">
    <name type="scientific">Streptomyces cremeus</name>
    <dbReference type="NCBI Taxonomy" id="66881"/>
    <lineage>
        <taxon>Bacteria</taxon>
        <taxon>Bacillati</taxon>
        <taxon>Actinomycetota</taxon>
        <taxon>Actinomycetes</taxon>
        <taxon>Kitasatosporales</taxon>
        <taxon>Streptomycetaceae</taxon>
        <taxon>Streptomyces</taxon>
    </lineage>
</organism>
<dbReference type="Gene3D" id="3.40.50.980">
    <property type="match status" value="2"/>
</dbReference>
<dbReference type="CDD" id="cd05930">
    <property type="entry name" value="A_NRPS"/>
    <property type="match status" value="1"/>
</dbReference>
<evidence type="ECO:0000256" key="1">
    <source>
        <dbReference type="ARBA" id="ARBA00001957"/>
    </source>
</evidence>
<dbReference type="InterPro" id="IPR009081">
    <property type="entry name" value="PP-bd_ACP"/>
</dbReference>
<comment type="cofactor">
    <cofactor evidence="1">
        <name>pantetheine 4'-phosphate</name>
        <dbReference type="ChEBI" id="CHEBI:47942"/>
    </cofactor>
</comment>
<dbReference type="SMART" id="SM00823">
    <property type="entry name" value="PKS_PP"/>
    <property type="match status" value="2"/>
</dbReference>
<accession>A0ABV5PLH1</accession>
<dbReference type="InterPro" id="IPR025110">
    <property type="entry name" value="AMP-bd_C"/>
</dbReference>
<dbReference type="Pfam" id="PF00668">
    <property type="entry name" value="Condensation"/>
    <property type="match status" value="4"/>
</dbReference>
<sequence>MTEKDAGQPVEPVEPVQRQSEQGEPGRGPLGEGPPAADAESGVDRRDLLARRLAETGTRICPVSSAQRRLWFEDQLRPGRTDYTVAWPMRLTGALDTTALRTALTALVARHEVLRTRFVGVDGEPVQVIGPPVPLACPLTDLAELPEDTGRARVRARVRAAAGRPFDLATGPLFEAELLREDAKSHVLVLSAHHIVFDGWSWSVLLRDLSALYEAAREAPVRHEAARAPFPQDAYPPDACESTPGGVADVLPPLPVQYGDYAVWERELLAGDTLAGHLDHWRAHLDGAPQSTVLPVDPAAPAAGARSGAGARCPVSVPAGTAGALAALCADEGATPFMGVLAAVALVLGRYGSTDDVVVGTLSANRSQPELEELIGFFVNPLPLRVQLAGDPDFRTLLARCRTTALGAFAHQDLPFDRMVEEFAPRRTPGATPWVQVALVMQNGPAEQHALGDLAVESLSAVAEGEQGTAAFDLSLHVWPAADGGLEGFVEYACDLFAAPAAERFAGHVRRVLEQAVADPGRPVAGYALLTAQEHLTALAEAGAPPRSDACLHELVAAQAACIPDAVAVRCGSESLTYRELDRAADRIAAVLRAGGVGAEDLVGVCVRRSARSVTAVLGVLKAGAAYLPLEPDNPADRLAYLLDDSGAATVVVERDLLDRLPGGRFTPVLLEEALAAPAPVPPLSRGTRADNLAYVIYTSGSTGRPKGVAVSHRAAVTRVHDPRYITLGEQDVMLHALALSFDVSVLEVFGALTNGLRLAVLPDKAMPERVSAFVAEEKVTVCWLTAALFHAVVDTAAAGLSGLRTLIAGGDQLSARHVGQALELLGDDAVLVNGYGPTEAAVFASTHPMRPREGVGGRIPIGAPLPDTELFVLDEQLQLLPPGVPGELYIGGDCLARGYLGRPELTAERFLPHPYAPGGARLYRTGDLVRRRADGLLEFLGRTDHQVKVRGFRVELGEIEQVLRRHPAVGDAVVVARPDDLAEHTLTGYVEGSGDGTPDPAALLAHCRTALPGYMVPGRILVLDALPLNPNGKIDRAALPDAGSLRPSPAGAYVAPRGGAEEAVAALWAEVLGLEQVGAHDDFFALGGHSLLASRLLARLRRAFAVDLSLAAFFAGPTVAEVARALSGRAPQASGAAALPAAGLPAAAQLAAVRPGARPDPLPASLGQRRLWFAHQLAPDSVDYTIVWPLRLLGPLDPDALRRALTGVVARHEALRTRFANVAGEPVQVVDPAGGPSCPLTDLRAFPAAERPAAVAERIAAAGQRRFDLAADPLFRAELLRVFDEEHVLLLTVHHIVFDGWSSSVLLRDLSALYAEALEPAATERAATEPSAPGQERTAAAGLTPLPFQYGDYAVWEREWLTGDVLEGQLAHWREALSGAPEFVRLPVDHVPGPQGRSGAGARHEVSFPAGRGGGLAAFCAATGATPFMVLLAALGIVIGRYGESEDVVVGTYSANRTQPELEELVGFFVNTLALRVDLSGDPDFRILVDRCRTVALGAFARQDVPFDRVVEELAPGRRAGTTPYVQVALVMQNVPDSSGTLGGPGGLRVESLPSDTTSATFDLSLHVWPDDDGGFSGYVEYATDVFADRTAARFADHVRWILDQALAAPERPVGELALLTPVEHHELVAGATRREERFDEGGPAVRFLRRAARTPDAVAFVAEGTTLTHAELARASAVLALRLRAAGVGPETPVGVCLSRGLDLPVAALAVWRAGGAYLPLDPHTPPARLARLVDDSGAALVLTDSARDVLLPPRVRRLRLDEGPDEGTDQDQDRGLDEALSEALSGADPDAVAAVIYTSGSTGVPKGVALTGRSLLNRIDWMASAQPFGPDEVLCQKGPTGFVDGLWELLGGLLHGAPTVIAPPDAGTDPYLLTELLAAHRVTRLLVVPSLLHALLEIPDLGERLPALTRWVSSGEELPPSLLRLFAERLPGRELGNLYGSSEAWDALFWPGSAALVPGRAVPVGEPVSNVTAYLLDSALRPVPTGVVGDLYIAGACLARGYLGRPDLSADRFVPDPYGVGGGRMYRTGDRAVRGADGRFELAGRRDLQLKIRGMRVEPAETERALEALPGVRHAVVTGWQRPGARAGTELAAYLVAEPEAVLDERALRAELTRTLPRHLVPSVYTVLDELPLNTSGKADRSALPPPRPRSASPAGGQGGRGATAEGDEATVTERMLRTIWAELLGTEGGTEGVGLHEDFFDLGGHSLLAMQLVDRVADSLGVRLGVRTVFENATVHLLSRLLSAPAPAPAPDPRPES</sequence>
<evidence type="ECO:0000313" key="7">
    <source>
        <dbReference type="Proteomes" id="UP001589718"/>
    </source>
</evidence>
<protein>
    <submittedName>
        <fullName evidence="6">Amino acid adenylation domain-containing protein</fullName>
    </submittedName>
</protein>
<dbReference type="Gene3D" id="3.30.300.30">
    <property type="match status" value="2"/>
</dbReference>
<dbReference type="InterPro" id="IPR020806">
    <property type="entry name" value="PKS_PP-bd"/>
</dbReference>
<dbReference type="SUPFAM" id="SSF47336">
    <property type="entry name" value="ACP-like"/>
    <property type="match status" value="2"/>
</dbReference>
<dbReference type="SUPFAM" id="SSF56801">
    <property type="entry name" value="Acetyl-CoA synthetase-like"/>
    <property type="match status" value="2"/>
</dbReference>
<dbReference type="InterPro" id="IPR023213">
    <property type="entry name" value="CAT-like_dom_sf"/>
</dbReference>
<dbReference type="InterPro" id="IPR029058">
    <property type="entry name" value="AB_hydrolase_fold"/>
</dbReference>
<dbReference type="EMBL" id="JBHMCR010000019">
    <property type="protein sequence ID" value="MFB9524059.1"/>
    <property type="molecule type" value="Genomic_DNA"/>
</dbReference>
<keyword evidence="2" id="KW-0596">Phosphopantetheine</keyword>
<evidence type="ECO:0000256" key="3">
    <source>
        <dbReference type="ARBA" id="ARBA00022553"/>
    </source>
</evidence>
<dbReference type="Gene3D" id="3.40.50.1820">
    <property type="entry name" value="alpha/beta hydrolase"/>
    <property type="match status" value="1"/>
</dbReference>
<evidence type="ECO:0000313" key="6">
    <source>
        <dbReference type="EMBL" id="MFB9524059.1"/>
    </source>
</evidence>
<dbReference type="SUPFAM" id="SSF52777">
    <property type="entry name" value="CoA-dependent acyltransferases"/>
    <property type="match status" value="4"/>
</dbReference>
<dbReference type="InterPro" id="IPR045851">
    <property type="entry name" value="AMP-bd_C_sf"/>
</dbReference>
<feature type="region of interest" description="Disordered" evidence="4">
    <location>
        <begin position="2138"/>
        <end position="2175"/>
    </location>
</feature>